<dbReference type="GO" id="GO:0046677">
    <property type="term" value="P:response to antibiotic"/>
    <property type="evidence" value="ECO:0007669"/>
    <property type="project" value="InterPro"/>
</dbReference>
<name>A0A5C5UWF4_9BACT</name>
<dbReference type="GO" id="GO:0008800">
    <property type="term" value="F:beta-lactamase activity"/>
    <property type="evidence" value="ECO:0007669"/>
    <property type="project" value="UniProtKB-EC"/>
</dbReference>
<dbReference type="InterPro" id="IPR001967">
    <property type="entry name" value="Peptidase_S11_N"/>
</dbReference>
<feature type="active site" evidence="10">
    <location>
        <position position="508"/>
    </location>
</feature>
<keyword evidence="17" id="KW-0645">Protease</keyword>
<evidence type="ECO:0000256" key="3">
    <source>
        <dbReference type="ARBA" id="ARBA00009009"/>
    </source>
</evidence>
<evidence type="ECO:0000256" key="7">
    <source>
        <dbReference type="ARBA" id="ARBA00022960"/>
    </source>
</evidence>
<feature type="domain" description="Beta-lactamase class A catalytic" evidence="16">
    <location>
        <begin position="58"/>
        <end position="277"/>
    </location>
</feature>
<dbReference type="EMBL" id="SJPF01000006">
    <property type="protein sequence ID" value="TWT29900.1"/>
    <property type="molecule type" value="Genomic_DNA"/>
</dbReference>
<dbReference type="Proteomes" id="UP000318878">
    <property type="component" value="Unassembled WGS sequence"/>
</dbReference>
<dbReference type="OrthoDB" id="9791132at2"/>
<evidence type="ECO:0000259" key="16">
    <source>
        <dbReference type="Pfam" id="PF13354"/>
    </source>
</evidence>
<proteinExistence type="inferred from homology"/>
<dbReference type="Gene3D" id="3.40.710.10">
    <property type="entry name" value="DD-peptidase/beta-lactamase superfamily"/>
    <property type="match status" value="2"/>
</dbReference>
<dbReference type="PRINTS" id="PR00725">
    <property type="entry name" value="DADACBPTASE1"/>
</dbReference>
<keyword evidence="18" id="KW-1185">Reference proteome</keyword>
<comment type="caution">
    <text evidence="17">The sequence shown here is derived from an EMBL/GenBank/DDBJ whole genome shotgun (WGS) entry which is preliminary data.</text>
</comment>
<evidence type="ECO:0000256" key="6">
    <source>
        <dbReference type="ARBA" id="ARBA00022801"/>
    </source>
</evidence>
<dbReference type="EC" id="3.5.2.6" evidence="4"/>
<comment type="similarity">
    <text evidence="3">Belongs to the class-A beta-lactamase family.</text>
</comment>
<dbReference type="PANTHER" id="PTHR35333:SF3">
    <property type="entry name" value="BETA-LACTAMASE-TYPE TRANSPEPTIDASE FOLD CONTAINING PROTEIN"/>
    <property type="match status" value="1"/>
</dbReference>
<dbReference type="GO" id="GO:0006508">
    <property type="term" value="P:proteolysis"/>
    <property type="evidence" value="ECO:0007669"/>
    <property type="project" value="InterPro"/>
</dbReference>
<dbReference type="Pfam" id="PF01471">
    <property type="entry name" value="PG_binding_1"/>
    <property type="match status" value="1"/>
</dbReference>
<keyword evidence="6 17" id="KW-0378">Hydrolase</keyword>
<dbReference type="RefSeq" id="WP_146436018.1">
    <property type="nucleotide sequence ID" value="NZ_SJPF01000006.1"/>
</dbReference>
<feature type="domain" description="Peptidase S11 D-alanyl-D-alanine carboxypeptidase A N-terminal" evidence="14">
    <location>
        <begin position="418"/>
        <end position="656"/>
    </location>
</feature>
<dbReference type="GO" id="GO:0009002">
    <property type="term" value="F:serine-type D-Ala-D-Ala carboxypeptidase activity"/>
    <property type="evidence" value="ECO:0007669"/>
    <property type="project" value="UniProtKB-EC"/>
</dbReference>
<feature type="domain" description="Peptidoglycan binding-like" evidence="15">
    <location>
        <begin position="327"/>
        <end position="384"/>
    </location>
</feature>
<evidence type="ECO:0000313" key="18">
    <source>
        <dbReference type="Proteomes" id="UP000318878"/>
    </source>
</evidence>
<evidence type="ECO:0000259" key="15">
    <source>
        <dbReference type="Pfam" id="PF01471"/>
    </source>
</evidence>
<dbReference type="InterPro" id="IPR045155">
    <property type="entry name" value="Beta-lactam_cat"/>
</dbReference>
<feature type="active site" description="Acyl-ester intermediate" evidence="10">
    <location>
        <position position="448"/>
    </location>
</feature>
<evidence type="ECO:0000256" key="8">
    <source>
        <dbReference type="ARBA" id="ARBA00022984"/>
    </source>
</evidence>
<evidence type="ECO:0000256" key="11">
    <source>
        <dbReference type="PIRSR" id="PIRSR618044-2"/>
    </source>
</evidence>
<gene>
    <name evidence="17" type="primary">dacB_2</name>
    <name evidence="17" type="ORF">Enr8_45560</name>
</gene>
<dbReference type="InterPro" id="IPR002477">
    <property type="entry name" value="Peptidoglycan-bd-like"/>
</dbReference>
<comment type="similarity">
    <text evidence="2 12">Belongs to the peptidase S11 family.</text>
</comment>
<evidence type="ECO:0000259" key="14">
    <source>
        <dbReference type="Pfam" id="PF00768"/>
    </source>
</evidence>
<accession>A0A5C5UWF4</accession>
<evidence type="ECO:0000256" key="9">
    <source>
        <dbReference type="ARBA" id="ARBA00023316"/>
    </source>
</evidence>
<protein>
    <recommendedName>
        <fullName evidence="4">beta-lactamase</fullName>
        <ecNumber evidence="4">3.5.2.6</ecNumber>
    </recommendedName>
</protein>
<evidence type="ECO:0000256" key="10">
    <source>
        <dbReference type="PIRSR" id="PIRSR618044-1"/>
    </source>
</evidence>
<evidence type="ECO:0000256" key="1">
    <source>
        <dbReference type="ARBA" id="ARBA00001526"/>
    </source>
</evidence>
<feature type="active site" description="Proton acceptor" evidence="10">
    <location>
        <position position="451"/>
    </location>
</feature>
<dbReference type="InterPro" id="IPR018044">
    <property type="entry name" value="Peptidase_S11"/>
</dbReference>
<dbReference type="GO" id="GO:0071555">
    <property type="term" value="P:cell wall organization"/>
    <property type="evidence" value="ECO:0007669"/>
    <property type="project" value="UniProtKB-KW"/>
</dbReference>
<sequence precursor="true">MTPQLRPRLRLLVLLTIAVFFANSPVSAKPPEDRQQIEADLAEALLPALKRHRGEAAVVIKHLPSGATFAFHGDRPQSTASLIKLPLLMALYQAVNEKQVTLDALVEMKKEDQVPGSGILTGHFSPGLKLSVRDAAHLMVTYSDNTATNLVIDQVGLPATRKLMKTLDCPSTQLNSKVFRRDTSIDIESSKQYGLGVTSCDDMIRLLELLHKGEFIDKATSQAIIDQLAFVNDKSKVTRFLPPGVKPAHKTGAVNDARTDAGIIPLPEGALLFCVLTQQNEDRSWGDKNEAELLAAEIGQVAYHYFADGKITAPAPTSTTLALGAEGELVEALQRTLNARMKPSPQLGVDGDFGPNTEAALIRFQSDKGLIANGAVDRQVWKALGPLVTEDEAVADIAEVNAAVATKAPADSLEGLPFVTAKAWTVIDLDSGKTLGGDNADGVRDPASVTKIMTAYLVLQMAEESPELLDEIVTFSQRADKTPGSTSGLKVGEQVSVGELLYGLMLPSGNDASVALAEHFGDRLSPDPAKKGHDGFVAAMNSQAEKLGMTQTGYANPHGLTAKGHVTTAADMAKLGRAAMQLERFREIVATPQRGATVESKTGYQRNVIWRNTNRLLHQEGYFGVKTGTTGQAGACLVSCCERDGKRVLMVALGSSSTDSRYADTRNLYRWLWNELASQPAEPAKPIGG</sequence>
<reference evidence="17 18" key="1">
    <citation type="submission" date="2019-02" db="EMBL/GenBank/DDBJ databases">
        <title>Deep-cultivation of Planctomycetes and their phenomic and genomic characterization uncovers novel biology.</title>
        <authorList>
            <person name="Wiegand S."/>
            <person name="Jogler M."/>
            <person name="Boedeker C."/>
            <person name="Pinto D."/>
            <person name="Vollmers J."/>
            <person name="Rivas-Marin E."/>
            <person name="Kohn T."/>
            <person name="Peeters S.H."/>
            <person name="Heuer A."/>
            <person name="Rast P."/>
            <person name="Oberbeckmann S."/>
            <person name="Bunk B."/>
            <person name="Jeske O."/>
            <person name="Meyerdierks A."/>
            <person name="Storesund J.E."/>
            <person name="Kallscheuer N."/>
            <person name="Luecker S."/>
            <person name="Lage O.M."/>
            <person name="Pohl T."/>
            <person name="Merkel B.J."/>
            <person name="Hornburger P."/>
            <person name="Mueller R.-W."/>
            <person name="Bruemmer F."/>
            <person name="Labrenz M."/>
            <person name="Spormann A.M."/>
            <person name="Op Den Camp H."/>
            <person name="Overmann J."/>
            <person name="Amann R."/>
            <person name="Jetten M.S.M."/>
            <person name="Mascher T."/>
            <person name="Medema M.H."/>
            <person name="Devos D.P."/>
            <person name="Kaster A.-K."/>
            <person name="Ovreas L."/>
            <person name="Rohde M."/>
            <person name="Galperin M.Y."/>
            <person name="Jogler C."/>
        </authorList>
    </citation>
    <scope>NUCLEOTIDE SEQUENCE [LARGE SCALE GENOMIC DNA]</scope>
    <source>
        <strain evidence="17 18">Enr8</strain>
    </source>
</reference>
<evidence type="ECO:0000256" key="13">
    <source>
        <dbReference type="SAM" id="SignalP"/>
    </source>
</evidence>
<dbReference type="Gene3D" id="1.10.101.10">
    <property type="entry name" value="PGBD-like superfamily/PGBD"/>
    <property type="match status" value="1"/>
</dbReference>
<keyword evidence="5 13" id="KW-0732">Signal</keyword>
<organism evidence="17 18">
    <name type="scientific">Blastopirellula retiformator</name>
    <dbReference type="NCBI Taxonomy" id="2527970"/>
    <lineage>
        <taxon>Bacteria</taxon>
        <taxon>Pseudomonadati</taxon>
        <taxon>Planctomycetota</taxon>
        <taxon>Planctomycetia</taxon>
        <taxon>Pirellulales</taxon>
        <taxon>Pirellulaceae</taxon>
        <taxon>Blastopirellula</taxon>
    </lineage>
</organism>
<keyword evidence="17" id="KW-0121">Carboxypeptidase</keyword>
<dbReference type="InterPro" id="IPR012338">
    <property type="entry name" value="Beta-lactam/transpept-like"/>
</dbReference>
<keyword evidence="8" id="KW-0573">Peptidoglycan synthesis</keyword>
<dbReference type="GO" id="GO:0009252">
    <property type="term" value="P:peptidoglycan biosynthetic process"/>
    <property type="evidence" value="ECO:0007669"/>
    <property type="project" value="UniProtKB-KW"/>
</dbReference>
<evidence type="ECO:0000256" key="5">
    <source>
        <dbReference type="ARBA" id="ARBA00022729"/>
    </source>
</evidence>
<dbReference type="SUPFAM" id="SSF56601">
    <property type="entry name" value="beta-lactamase/transpeptidase-like"/>
    <property type="match status" value="2"/>
</dbReference>
<dbReference type="GO" id="GO:0008360">
    <property type="term" value="P:regulation of cell shape"/>
    <property type="evidence" value="ECO:0007669"/>
    <property type="project" value="UniProtKB-KW"/>
</dbReference>
<dbReference type="GO" id="GO:0030655">
    <property type="term" value="P:beta-lactam antibiotic catabolic process"/>
    <property type="evidence" value="ECO:0007669"/>
    <property type="project" value="InterPro"/>
</dbReference>
<feature type="signal peptide" evidence="13">
    <location>
        <begin position="1"/>
        <end position="28"/>
    </location>
</feature>
<dbReference type="SUPFAM" id="SSF47090">
    <property type="entry name" value="PGBD-like"/>
    <property type="match status" value="1"/>
</dbReference>
<comment type="catalytic activity">
    <reaction evidence="1">
        <text>a beta-lactam + H2O = a substituted beta-amino acid</text>
        <dbReference type="Rhea" id="RHEA:20401"/>
        <dbReference type="ChEBI" id="CHEBI:15377"/>
        <dbReference type="ChEBI" id="CHEBI:35627"/>
        <dbReference type="ChEBI" id="CHEBI:140347"/>
        <dbReference type="EC" id="3.5.2.6"/>
    </reaction>
</comment>
<dbReference type="InterPro" id="IPR000871">
    <property type="entry name" value="Beta-lactam_class-A"/>
</dbReference>
<feature type="chain" id="PRO_5023040371" description="beta-lactamase" evidence="13">
    <location>
        <begin position="29"/>
        <end position="689"/>
    </location>
</feature>
<dbReference type="PANTHER" id="PTHR35333">
    <property type="entry name" value="BETA-LACTAMASE"/>
    <property type="match status" value="1"/>
</dbReference>
<evidence type="ECO:0000256" key="4">
    <source>
        <dbReference type="ARBA" id="ARBA00012865"/>
    </source>
</evidence>
<feature type="binding site" evidence="11">
    <location>
        <position position="626"/>
    </location>
    <ligand>
        <name>substrate</name>
    </ligand>
</feature>
<keyword evidence="9" id="KW-0961">Cell wall biogenesis/degradation</keyword>
<evidence type="ECO:0000256" key="12">
    <source>
        <dbReference type="RuleBase" id="RU004016"/>
    </source>
</evidence>
<evidence type="ECO:0000256" key="2">
    <source>
        <dbReference type="ARBA" id="ARBA00007164"/>
    </source>
</evidence>
<dbReference type="InterPro" id="IPR036366">
    <property type="entry name" value="PGBDSf"/>
</dbReference>
<dbReference type="Pfam" id="PF13354">
    <property type="entry name" value="Beta-lactamase2"/>
    <property type="match status" value="1"/>
</dbReference>
<dbReference type="InterPro" id="IPR036365">
    <property type="entry name" value="PGBD-like_sf"/>
</dbReference>
<dbReference type="Pfam" id="PF00768">
    <property type="entry name" value="Peptidase_S11"/>
    <property type="match status" value="1"/>
</dbReference>
<evidence type="ECO:0000313" key="17">
    <source>
        <dbReference type="EMBL" id="TWT29900.1"/>
    </source>
</evidence>
<dbReference type="AlphaFoldDB" id="A0A5C5UWF4"/>
<keyword evidence="7" id="KW-0133">Cell shape</keyword>